<dbReference type="PANTHER" id="PTHR30026">
    <property type="entry name" value="OUTER MEMBRANE PROTEIN TOLC"/>
    <property type="match status" value="1"/>
</dbReference>
<dbReference type="GO" id="GO:0015562">
    <property type="term" value="F:efflux transmembrane transporter activity"/>
    <property type="evidence" value="ECO:0007669"/>
    <property type="project" value="InterPro"/>
</dbReference>
<evidence type="ECO:0000256" key="3">
    <source>
        <dbReference type="ARBA" id="ARBA00022448"/>
    </source>
</evidence>
<evidence type="ECO:0000256" key="2">
    <source>
        <dbReference type="ARBA" id="ARBA00007613"/>
    </source>
</evidence>
<keyword evidence="6" id="KW-0472">Membrane</keyword>
<feature type="coiled-coil region" evidence="8">
    <location>
        <begin position="359"/>
        <end position="403"/>
    </location>
</feature>
<proteinExistence type="inferred from homology"/>
<evidence type="ECO:0000256" key="1">
    <source>
        <dbReference type="ARBA" id="ARBA00004442"/>
    </source>
</evidence>
<dbReference type="Gene3D" id="1.20.1600.10">
    <property type="entry name" value="Outer membrane efflux proteins (OEP)"/>
    <property type="match status" value="1"/>
</dbReference>
<comment type="subcellular location">
    <subcellularLocation>
        <location evidence="1">Cell outer membrane</location>
    </subcellularLocation>
</comment>
<dbReference type="RefSeq" id="WP_143917187.1">
    <property type="nucleotide sequence ID" value="NZ_CANMIK010000040.1"/>
</dbReference>
<keyword evidence="7" id="KW-0998">Cell outer membrane</keyword>
<reference evidence="9 10" key="1">
    <citation type="submission" date="2019-07" db="EMBL/GenBank/DDBJ databases">
        <title>The draft genome sequence of Aquimarina algiphila M91.</title>
        <authorList>
            <person name="Meng X."/>
        </authorList>
    </citation>
    <scope>NUCLEOTIDE SEQUENCE [LARGE SCALE GENOMIC DNA]</scope>
    <source>
        <strain evidence="9 10">M91</strain>
    </source>
</reference>
<evidence type="ECO:0000256" key="4">
    <source>
        <dbReference type="ARBA" id="ARBA00022452"/>
    </source>
</evidence>
<comment type="similarity">
    <text evidence="2">Belongs to the outer membrane factor (OMF) (TC 1.B.17) family.</text>
</comment>
<dbReference type="InterPro" id="IPR003423">
    <property type="entry name" value="OMP_efflux"/>
</dbReference>
<dbReference type="OrthoDB" id="367883at2"/>
<evidence type="ECO:0000256" key="8">
    <source>
        <dbReference type="SAM" id="Coils"/>
    </source>
</evidence>
<comment type="caution">
    <text evidence="9">The sequence shown here is derived from an EMBL/GenBank/DDBJ whole genome shotgun (WGS) entry which is preliminary data.</text>
</comment>
<dbReference type="GO" id="GO:0015288">
    <property type="term" value="F:porin activity"/>
    <property type="evidence" value="ECO:0007669"/>
    <property type="project" value="TreeGrafter"/>
</dbReference>
<name>A0A554VI95_9FLAO</name>
<dbReference type="InterPro" id="IPR051906">
    <property type="entry name" value="TolC-like"/>
</dbReference>
<dbReference type="PANTHER" id="PTHR30026:SF20">
    <property type="entry name" value="OUTER MEMBRANE PROTEIN TOLC"/>
    <property type="match status" value="1"/>
</dbReference>
<accession>A0A554VI95</accession>
<dbReference type="GO" id="GO:1990281">
    <property type="term" value="C:efflux pump complex"/>
    <property type="evidence" value="ECO:0007669"/>
    <property type="project" value="TreeGrafter"/>
</dbReference>
<organism evidence="9 10">
    <name type="scientific">Aquimarina algiphila</name>
    <dbReference type="NCBI Taxonomy" id="2047982"/>
    <lineage>
        <taxon>Bacteria</taxon>
        <taxon>Pseudomonadati</taxon>
        <taxon>Bacteroidota</taxon>
        <taxon>Flavobacteriia</taxon>
        <taxon>Flavobacteriales</taxon>
        <taxon>Flavobacteriaceae</taxon>
        <taxon>Aquimarina</taxon>
    </lineage>
</organism>
<dbReference type="Pfam" id="PF02321">
    <property type="entry name" value="OEP"/>
    <property type="match status" value="2"/>
</dbReference>
<keyword evidence="10" id="KW-1185">Reference proteome</keyword>
<sequence>MKKNKVTVKIAKTKVLFGVLIFFGIHIMNGQNTTDSLSLQNVLEIILENNPLLKQSEGKIKITQSNIDVAKSYKYPKMIFEGSFTYVDPVSEVALPIGDNPIVLPLFPNDNYNVYAGVQYVLYDFGRTKEVINISKIEKLISEEGLEAAQKQLTYAATELFTTILFTESAINVQDELITSLQRNLKRINGFVDNGLATSFDQVNTDVRITSAQNKKVGLQNSLNNLKLHLGELMGWSTNAKEISIKGVLNIEKQRNKKAVITEEIRNELAIAKHIDSILVSGQKLANKGNLPFITIGGTTGFHNGYLPDLNEFRFNYAAFAKVTVPIFQGSKVKHEKEIAKTKIENSKWHLKEIDTKINTEITSALGTLENAYKQYENNKILIQQAKIAVQQARKKYENQLITNLDLLDTEVVLSGAQLSLLESEYKCIMAQYKLQQAKGIKIWQSTFM</sequence>
<evidence type="ECO:0000256" key="5">
    <source>
        <dbReference type="ARBA" id="ARBA00022692"/>
    </source>
</evidence>
<protein>
    <submittedName>
        <fullName evidence="9">TolC family protein</fullName>
    </submittedName>
</protein>
<evidence type="ECO:0000313" key="9">
    <source>
        <dbReference type="EMBL" id="TSE07336.1"/>
    </source>
</evidence>
<keyword evidence="5" id="KW-0812">Transmembrane</keyword>
<dbReference type="SUPFAM" id="SSF56954">
    <property type="entry name" value="Outer membrane efflux proteins (OEP)"/>
    <property type="match status" value="1"/>
</dbReference>
<dbReference type="EMBL" id="VLNR01000034">
    <property type="protein sequence ID" value="TSE07336.1"/>
    <property type="molecule type" value="Genomic_DNA"/>
</dbReference>
<keyword evidence="4" id="KW-1134">Transmembrane beta strand</keyword>
<evidence type="ECO:0000256" key="7">
    <source>
        <dbReference type="ARBA" id="ARBA00023237"/>
    </source>
</evidence>
<keyword evidence="8" id="KW-0175">Coiled coil</keyword>
<dbReference type="AlphaFoldDB" id="A0A554VI95"/>
<dbReference type="GO" id="GO:0009279">
    <property type="term" value="C:cell outer membrane"/>
    <property type="evidence" value="ECO:0007669"/>
    <property type="project" value="UniProtKB-SubCell"/>
</dbReference>
<evidence type="ECO:0000256" key="6">
    <source>
        <dbReference type="ARBA" id="ARBA00023136"/>
    </source>
</evidence>
<evidence type="ECO:0000313" key="10">
    <source>
        <dbReference type="Proteomes" id="UP000318833"/>
    </source>
</evidence>
<dbReference type="Proteomes" id="UP000318833">
    <property type="component" value="Unassembled WGS sequence"/>
</dbReference>
<keyword evidence="3" id="KW-0813">Transport</keyword>
<gene>
    <name evidence="9" type="ORF">FOF46_16265</name>
</gene>